<evidence type="ECO:0000256" key="5">
    <source>
        <dbReference type="ARBA" id="ARBA00023136"/>
    </source>
</evidence>
<dbReference type="InterPro" id="IPR025857">
    <property type="entry name" value="MacB_PCD"/>
</dbReference>
<feature type="transmembrane region" description="Helical" evidence="6">
    <location>
        <begin position="674"/>
        <end position="697"/>
    </location>
</feature>
<dbReference type="Pfam" id="PF12704">
    <property type="entry name" value="MacB_PCD"/>
    <property type="match status" value="2"/>
</dbReference>
<evidence type="ECO:0000259" key="8">
    <source>
        <dbReference type="Pfam" id="PF12704"/>
    </source>
</evidence>
<dbReference type="GO" id="GO:0022857">
    <property type="term" value="F:transmembrane transporter activity"/>
    <property type="evidence" value="ECO:0007669"/>
    <property type="project" value="TreeGrafter"/>
</dbReference>
<reference evidence="10" key="1">
    <citation type="submission" date="2017-02" db="EMBL/GenBank/DDBJ databases">
        <authorList>
            <person name="Varghese N."/>
            <person name="Submissions S."/>
        </authorList>
    </citation>
    <scope>NUCLEOTIDE SEQUENCE [LARGE SCALE GENOMIC DNA]</scope>
    <source>
        <strain evidence="10">DSM 22270</strain>
    </source>
</reference>
<evidence type="ECO:0000256" key="2">
    <source>
        <dbReference type="ARBA" id="ARBA00022475"/>
    </source>
</evidence>
<organism evidence="9 10">
    <name type="scientific">Dyadobacter psychrophilus</name>
    <dbReference type="NCBI Taxonomy" id="651661"/>
    <lineage>
        <taxon>Bacteria</taxon>
        <taxon>Pseudomonadati</taxon>
        <taxon>Bacteroidota</taxon>
        <taxon>Cytophagia</taxon>
        <taxon>Cytophagales</taxon>
        <taxon>Spirosomataceae</taxon>
        <taxon>Dyadobacter</taxon>
    </lineage>
</organism>
<dbReference type="STRING" id="651661.SAMN05660293_01012"/>
<comment type="subcellular location">
    <subcellularLocation>
        <location evidence="1">Cell membrane</location>
        <topology evidence="1">Multi-pass membrane protein</topology>
    </subcellularLocation>
</comment>
<keyword evidence="2" id="KW-1003">Cell membrane</keyword>
<dbReference type="RefSeq" id="WP_082213523.1">
    <property type="nucleotide sequence ID" value="NZ_FUZA01000001.1"/>
</dbReference>
<protein>
    <submittedName>
        <fullName evidence="9">Putative ABC transport system permease protein</fullName>
    </submittedName>
</protein>
<evidence type="ECO:0000313" key="10">
    <source>
        <dbReference type="Proteomes" id="UP000190897"/>
    </source>
</evidence>
<dbReference type="Proteomes" id="UP000190897">
    <property type="component" value="Unassembled WGS sequence"/>
</dbReference>
<evidence type="ECO:0000256" key="4">
    <source>
        <dbReference type="ARBA" id="ARBA00022989"/>
    </source>
</evidence>
<dbReference type="PANTHER" id="PTHR30572:SF18">
    <property type="entry name" value="ABC-TYPE MACROLIDE FAMILY EXPORT SYSTEM PERMEASE COMPONENT 2"/>
    <property type="match status" value="1"/>
</dbReference>
<dbReference type="GO" id="GO:0005886">
    <property type="term" value="C:plasma membrane"/>
    <property type="evidence" value="ECO:0007669"/>
    <property type="project" value="UniProtKB-SubCell"/>
</dbReference>
<dbReference type="AlphaFoldDB" id="A0A1T5C942"/>
<dbReference type="PANTHER" id="PTHR30572">
    <property type="entry name" value="MEMBRANE COMPONENT OF TRANSPORTER-RELATED"/>
    <property type="match status" value="1"/>
</dbReference>
<feature type="transmembrane region" description="Helical" evidence="6">
    <location>
        <begin position="718"/>
        <end position="746"/>
    </location>
</feature>
<feature type="transmembrane region" description="Helical" evidence="6">
    <location>
        <begin position="419"/>
        <end position="440"/>
    </location>
</feature>
<accession>A0A1T5C942</accession>
<feature type="domain" description="ABC3 transporter permease C-terminal" evidence="7">
    <location>
        <begin position="283"/>
        <end position="397"/>
    </location>
</feature>
<feature type="domain" description="MacB-like periplasmic core" evidence="8">
    <location>
        <begin position="474"/>
        <end position="636"/>
    </location>
</feature>
<keyword evidence="4 6" id="KW-1133">Transmembrane helix</keyword>
<evidence type="ECO:0000259" key="7">
    <source>
        <dbReference type="Pfam" id="PF02687"/>
    </source>
</evidence>
<evidence type="ECO:0000313" key="9">
    <source>
        <dbReference type="EMBL" id="SKB55911.1"/>
    </source>
</evidence>
<gene>
    <name evidence="9" type="ORF">SAMN05660293_01012</name>
</gene>
<keyword evidence="3 6" id="KW-0812">Transmembrane</keyword>
<evidence type="ECO:0000256" key="6">
    <source>
        <dbReference type="SAM" id="Phobius"/>
    </source>
</evidence>
<feature type="transmembrane region" description="Helical" evidence="6">
    <location>
        <begin position="21"/>
        <end position="42"/>
    </location>
</feature>
<keyword evidence="10" id="KW-1185">Reference proteome</keyword>
<feature type="transmembrane region" description="Helical" evidence="6">
    <location>
        <begin position="328"/>
        <end position="354"/>
    </location>
</feature>
<dbReference type="InterPro" id="IPR050250">
    <property type="entry name" value="Macrolide_Exporter_MacB"/>
</dbReference>
<dbReference type="InterPro" id="IPR003838">
    <property type="entry name" value="ABC3_permease_C"/>
</dbReference>
<feature type="transmembrane region" description="Helical" evidence="6">
    <location>
        <begin position="278"/>
        <end position="299"/>
    </location>
</feature>
<evidence type="ECO:0000256" key="1">
    <source>
        <dbReference type="ARBA" id="ARBA00004651"/>
    </source>
</evidence>
<feature type="domain" description="ABC3 transporter permease C-terminal" evidence="7">
    <location>
        <begin position="677"/>
        <end position="786"/>
    </location>
</feature>
<dbReference type="OrthoDB" id="5933722at2"/>
<dbReference type="EMBL" id="FUZA01000001">
    <property type="protein sequence ID" value="SKB55911.1"/>
    <property type="molecule type" value="Genomic_DNA"/>
</dbReference>
<proteinExistence type="predicted"/>
<keyword evidence="5 6" id="KW-0472">Membrane</keyword>
<name>A0A1T5C942_9BACT</name>
<feature type="transmembrane region" description="Helical" evidence="6">
    <location>
        <begin position="758"/>
        <end position="778"/>
    </location>
</feature>
<feature type="domain" description="MacB-like periplasmic core" evidence="8">
    <location>
        <begin position="20"/>
        <end position="232"/>
    </location>
</feature>
<sequence>MLLNYFKIAFRNFRNQRMFSSLNIFGLAIGMAAVWLMVLYVADELSYDRFHEKADRIYRLTHEAKWASGSFKLATTSAPYAAAMQNDYPEIEKTVRISAEGGGTIWFADKAIEAGDIFFADASIFEVFTFPMLYGDRVTALQGSQKIVLSKTLAEKLFGKASDAVGKTVLFSNNFPNTVTGVMADAPVNSHLHFEALRSLPENYTSGWQQSDLYTYILLKNGVDAGKFEQKLAGFFPKYLKKEIGDVAYKMMLQPLTSIHLHSDLGYEIGNNGNINTIYIFSVVAALILIIACINYVNLYTARSMKRVREIGVRKAVGSRRSQLVGQFLTESFLMTFLAGLIGALLVKIALPFFNELSDKSLTMSYNNGWSTALTAVAFMLFISLVSGIYPAFMLSGFRPVIALKGQLGSQIGGAQFRKSLVVFQFAVTVVMIACSGIVYRQLYYVNHKDLGFNKEQVLIFHIDKNEVRGQINAIKEKLTQSPLIESVAAASNPLGNNFLGTGGLFIETETGDMPDSPQIIKKFSADGDYVKTLEIKLLQGRTFHDDSPADQTAAFLVNEALVKKQGWNDPVGKRIKYFIDEKGATREAKVIGVVADFHTYSLQHKIEPLVIQLPAPSDKDNVYVRIQRGKTQEALAYIGNAYKQFDPEAKLDFHFLDENFAMQYQAEQKQGNVLLSFAVLAVIIACLGLFGLAAFAAEARTKEIGVRKVLGASVQNVVLLLSADFLKLVVIAIVISIPVAIYAMQEWLKNFEYQAGLSWWVFASAGFLAMVIALLTVSFQALKAALVNPVESLKSE</sequence>
<feature type="transmembrane region" description="Helical" evidence="6">
    <location>
        <begin position="374"/>
        <end position="398"/>
    </location>
</feature>
<dbReference type="Pfam" id="PF02687">
    <property type="entry name" value="FtsX"/>
    <property type="match status" value="2"/>
</dbReference>
<evidence type="ECO:0000256" key="3">
    <source>
        <dbReference type="ARBA" id="ARBA00022692"/>
    </source>
</evidence>